<proteinExistence type="predicted"/>
<keyword evidence="2" id="KW-1185">Reference proteome</keyword>
<dbReference type="AlphaFoldDB" id="M0M7K6"/>
<dbReference type="OrthoDB" id="318633at2157"/>
<dbReference type="Proteomes" id="UP000011566">
    <property type="component" value="Unassembled WGS sequence"/>
</dbReference>
<comment type="caution">
    <text evidence="1">The sequence shown here is derived from an EMBL/GenBank/DDBJ whole genome shotgun (WGS) entry which is preliminary data.</text>
</comment>
<sequence>MTTDEPAAWEYHTLRPPREATKKEASDPVAELNELGAEGWELVTTVEYTGGGTKYLVLKRPRDAATDTQ</sequence>
<dbReference type="RefSeq" id="WP_007691035.1">
    <property type="nucleotide sequence ID" value="NZ_AJRK01000024.1"/>
</dbReference>
<evidence type="ECO:0000313" key="2">
    <source>
        <dbReference type="Proteomes" id="UP000011566"/>
    </source>
</evidence>
<organism evidence="1 2">
    <name type="scientific">Halococcus hamelinensis 100A6</name>
    <dbReference type="NCBI Taxonomy" id="1132509"/>
    <lineage>
        <taxon>Archaea</taxon>
        <taxon>Methanobacteriati</taxon>
        <taxon>Methanobacteriota</taxon>
        <taxon>Stenosarchaea group</taxon>
        <taxon>Halobacteria</taxon>
        <taxon>Halobacteriales</taxon>
        <taxon>Halococcaceae</taxon>
        <taxon>Halococcus</taxon>
    </lineage>
</organism>
<evidence type="ECO:0008006" key="3">
    <source>
        <dbReference type="Google" id="ProtNLM"/>
    </source>
</evidence>
<dbReference type="eggNOG" id="arCOG03953">
    <property type="taxonomic scope" value="Archaea"/>
</dbReference>
<accession>M0M7K6</accession>
<dbReference type="EMBL" id="AOMB01000010">
    <property type="protein sequence ID" value="EMA40579.1"/>
    <property type="molecule type" value="Genomic_DNA"/>
</dbReference>
<gene>
    <name evidence="1" type="ORF">C447_03636</name>
</gene>
<dbReference type="InterPro" id="IPR025234">
    <property type="entry name" value="YjzH-like"/>
</dbReference>
<dbReference type="PATRIC" id="fig|1132509.6.peg.850"/>
<reference evidence="1 2" key="1">
    <citation type="journal article" date="2014" name="PLoS Genet.">
        <title>Phylogenetically driven sequencing of extremely halophilic archaea reveals strategies for static and dynamic osmo-response.</title>
        <authorList>
            <person name="Becker E.A."/>
            <person name="Seitzer P.M."/>
            <person name="Tritt A."/>
            <person name="Larsen D."/>
            <person name="Krusor M."/>
            <person name="Yao A.I."/>
            <person name="Wu D."/>
            <person name="Madern D."/>
            <person name="Eisen J.A."/>
            <person name="Darling A.E."/>
            <person name="Facciotti M.T."/>
        </authorList>
    </citation>
    <scope>NUCLEOTIDE SEQUENCE [LARGE SCALE GENOMIC DNA]</scope>
    <source>
        <strain evidence="1 2">100A6</strain>
    </source>
</reference>
<protein>
    <recommendedName>
        <fullName evidence="3">DUF4177 domain-containing protein</fullName>
    </recommendedName>
</protein>
<dbReference type="Pfam" id="PF13783">
    <property type="entry name" value="DUF4177"/>
    <property type="match status" value="1"/>
</dbReference>
<name>M0M7K6_9EURY</name>
<evidence type="ECO:0000313" key="1">
    <source>
        <dbReference type="EMBL" id="EMA40579.1"/>
    </source>
</evidence>